<dbReference type="EMBL" id="BK015519">
    <property type="protein sequence ID" value="DAE10753.1"/>
    <property type="molecule type" value="Genomic_DNA"/>
</dbReference>
<reference evidence="1" key="1">
    <citation type="journal article" date="2021" name="Proc. Natl. Acad. Sci. U.S.A.">
        <title>A Catalog of Tens of Thousands of Viruses from Human Metagenomes Reveals Hidden Associations with Chronic Diseases.</title>
        <authorList>
            <person name="Tisza M.J."/>
            <person name="Buck C.B."/>
        </authorList>
    </citation>
    <scope>NUCLEOTIDE SEQUENCE</scope>
    <source>
        <strain evidence="1">CtQve5</strain>
    </source>
</reference>
<organism evidence="1">
    <name type="scientific">Myoviridae sp. ctQve5</name>
    <dbReference type="NCBI Taxonomy" id="2825103"/>
    <lineage>
        <taxon>Viruses</taxon>
        <taxon>Duplodnaviria</taxon>
        <taxon>Heunggongvirae</taxon>
        <taxon>Uroviricota</taxon>
        <taxon>Caudoviricetes</taxon>
    </lineage>
</organism>
<dbReference type="Gene3D" id="3.30.2000.30">
    <property type="match status" value="1"/>
</dbReference>
<sequence>MNYKLPFYAVSKAIYNALSKKGQLEWFDSAVPIEEIEDYFKKQAEFAYGIFGAANADCVANKDMATWDTSINLEVYSNYKGRKVVAQKLEQLLNYLSSDVGWELLQKSLNSEGFALISMNVGTMRLNLPIYSDNGVWQSGSTSVIFRVGQLQERK</sequence>
<evidence type="ECO:0000313" key="1">
    <source>
        <dbReference type="EMBL" id="DAE10753.1"/>
    </source>
</evidence>
<accession>A0A8S5PVZ8</accession>
<protein>
    <submittedName>
        <fullName evidence="1">Uncharacterized protein</fullName>
    </submittedName>
</protein>
<name>A0A8S5PVZ8_9CAUD</name>
<proteinExistence type="predicted"/>
<dbReference type="InterPro" id="IPR053745">
    <property type="entry name" value="Viral_Tail_Comp_sf"/>
</dbReference>